<dbReference type="EMBL" id="JAUSTZ010000001">
    <property type="protein sequence ID" value="MDQ0224111.1"/>
    <property type="molecule type" value="Genomic_DNA"/>
</dbReference>
<sequence length="115" mass="13685">MIVDFVYILNIIIGIFLVTQWVSVLLFFVIEWAIVDFYRIGTFDNPESIFDKITNFFMVLFLGSGYYLYKKFSKQKWVVRKINMFVALCLHGIISMIIFYLITIPLNLLVEKFFL</sequence>
<name>A0ABT9YVU8_9BACI</name>
<proteinExistence type="predicted"/>
<protein>
    <submittedName>
        <fullName evidence="2">Signal transduction histidine kinase</fullName>
    </submittedName>
</protein>
<keyword evidence="3" id="KW-1185">Reference proteome</keyword>
<comment type="caution">
    <text evidence="2">The sequence shown here is derived from an EMBL/GenBank/DDBJ whole genome shotgun (WGS) entry which is preliminary data.</text>
</comment>
<evidence type="ECO:0000313" key="3">
    <source>
        <dbReference type="Proteomes" id="UP001232245"/>
    </source>
</evidence>
<keyword evidence="2" id="KW-0418">Kinase</keyword>
<feature type="transmembrane region" description="Helical" evidence="1">
    <location>
        <begin position="7"/>
        <end position="33"/>
    </location>
</feature>
<gene>
    <name evidence="2" type="ORF">J2S02_000433</name>
</gene>
<keyword evidence="1" id="KW-1133">Transmembrane helix</keyword>
<dbReference type="Proteomes" id="UP001232245">
    <property type="component" value="Unassembled WGS sequence"/>
</dbReference>
<evidence type="ECO:0000256" key="1">
    <source>
        <dbReference type="SAM" id="Phobius"/>
    </source>
</evidence>
<keyword evidence="1" id="KW-0472">Membrane</keyword>
<evidence type="ECO:0000313" key="2">
    <source>
        <dbReference type="EMBL" id="MDQ0224111.1"/>
    </source>
</evidence>
<dbReference type="GO" id="GO:0016301">
    <property type="term" value="F:kinase activity"/>
    <property type="evidence" value="ECO:0007669"/>
    <property type="project" value="UniProtKB-KW"/>
</dbReference>
<accession>A0ABT9YVU8</accession>
<feature type="transmembrane region" description="Helical" evidence="1">
    <location>
        <begin position="53"/>
        <end position="69"/>
    </location>
</feature>
<feature type="transmembrane region" description="Helical" evidence="1">
    <location>
        <begin position="81"/>
        <end position="102"/>
    </location>
</feature>
<keyword evidence="2" id="KW-0808">Transferase</keyword>
<reference evidence="2 3" key="1">
    <citation type="submission" date="2023-07" db="EMBL/GenBank/DDBJ databases">
        <title>Genomic Encyclopedia of Type Strains, Phase IV (KMG-IV): sequencing the most valuable type-strain genomes for metagenomic binning, comparative biology and taxonomic classification.</title>
        <authorList>
            <person name="Goeker M."/>
        </authorList>
    </citation>
    <scope>NUCLEOTIDE SEQUENCE [LARGE SCALE GENOMIC DNA]</scope>
    <source>
        <strain evidence="2 3">DSM 17723</strain>
    </source>
</reference>
<dbReference type="RefSeq" id="WP_145580678.1">
    <property type="nucleotide sequence ID" value="NZ_JAUSTZ010000001.1"/>
</dbReference>
<keyword evidence="1" id="KW-0812">Transmembrane</keyword>
<organism evidence="2 3">
    <name type="scientific">Metabacillus niabensis</name>
    <dbReference type="NCBI Taxonomy" id="324854"/>
    <lineage>
        <taxon>Bacteria</taxon>
        <taxon>Bacillati</taxon>
        <taxon>Bacillota</taxon>
        <taxon>Bacilli</taxon>
        <taxon>Bacillales</taxon>
        <taxon>Bacillaceae</taxon>
        <taxon>Metabacillus</taxon>
    </lineage>
</organism>